<dbReference type="GO" id="GO:0006487">
    <property type="term" value="P:protein N-linked glycosylation"/>
    <property type="evidence" value="ECO:0007669"/>
    <property type="project" value="TreeGrafter"/>
</dbReference>
<accession>A0A5C1A8H0</accession>
<dbReference type="PANTHER" id="PTHR10859">
    <property type="entry name" value="GLYCOSYL TRANSFERASE"/>
    <property type="match status" value="1"/>
</dbReference>
<feature type="domain" description="Glycosyltransferase 2-like" evidence="1">
    <location>
        <begin position="3"/>
        <end position="123"/>
    </location>
</feature>
<organism evidence="2 3">
    <name type="scientific">Limnoglobus roseus</name>
    <dbReference type="NCBI Taxonomy" id="2598579"/>
    <lineage>
        <taxon>Bacteria</taxon>
        <taxon>Pseudomonadati</taxon>
        <taxon>Planctomycetota</taxon>
        <taxon>Planctomycetia</taxon>
        <taxon>Gemmatales</taxon>
        <taxon>Gemmataceae</taxon>
        <taxon>Limnoglobus</taxon>
    </lineage>
</organism>
<protein>
    <submittedName>
        <fullName evidence="2">GT2 family glycosyltransferase</fullName>
    </submittedName>
</protein>
<dbReference type="GO" id="GO:0016740">
    <property type="term" value="F:transferase activity"/>
    <property type="evidence" value="ECO:0007669"/>
    <property type="project" value="UniProtKB-KW"/>
</dbReference>
<dbReference type="Gene3D" id="3.90.550.10">
    <property type="entry name" value="Spore Coat Polysaccharide Biosynthesis Protein SpsA, Chain A"/>
    <property type="match status" value="1"/>
</dbReference>
<dbReference type="PANTHER" id="PTHR10859:SF91">
    <property type="entry name" value="DOLICHYL-PHOSPHATE BETA-GLUCOSYLTRANSFERASE"/>
    <property type="match status" value="1"/>
</dbReference>
<evidence type="ECO:0000259" key="1">
    <source>
        <dbReference type="Pfam" id="PF00535"/>
    </source>
</evidence>
<keyword evidence="3" id="KW-1185">Reference proteome</keyword>
<dbReference type="RefSeq" id="WP_168218892.1">
    <property type="nucleotide sequence ID" value="NZ_CP042425.1"/>
</dbReference>
<dbReference type="EMBL" id="CP042425">
    <property type="protein sequence ID" value="QEL15040.1"/>
    <property type="molecule type" value="Genomic_DNA"/>
</dbReference>
<sequence>MISLVLPAYNPGAAVEQTWHALRDFLRSRPEPWEAVIVLDGCTDGTVERLQKLQSAADHRLRVISYSPNRGKGYAVRTGLQAARGDIRLFTDIDLAYGFDDVVRVADEVASGAPVAVASRTHPESILQLPAKLLGYAYRRKLQSVLFGRVARTLLPLRQTDTQAGLKGMTAEVAEHVLPLLTCDGFGFDCELLTACVRADIPITEVPVRVRYDDEVSTTGSRTGFKMLRELWTIRRAWKRKNVAAFVPPVREPAPVRKAA</sequence>
<dbReference type="Proteomes" id="UP000324974">
    <property type="component" value="Chromosome"/>
</dbReference>
<evidence type="ECO:0000313" key="3">
    <source>
        <dbReference type="Proteomes" id="UP000324974"/>
    </source>
</evidence>
<dbReference type="KEGG" id="lrs:PX52LOC_01946"/>
<dbReference type="InterPro" id="IPR001173">
    <property type="entry name" value="Glyco_trans_2-like"/>
</dbReference>
<evidence type="ECO:0000313" key="2">
    <source>
        <dbReference type="EMBL" id="QEL15040.1"/>
    </source>
</evidence>
<name>A0A5C1A8H0_9BACT</name>
<dbReference type="AlphaFoldDB" id="A0A5C1A8H0"/>
<proteinExistence type="predicted"/>
<dbReference type="SUPFAM" id="SSF53448">
    <property type="entry name" value="Nucleotide-diphospho-sugar transferases"/>
    <property type="match status" value="1"/>
</dbReference>
<keyword evidence="2" id="KW-0808">Transferase</keyword>
<reference evidence="3" key="1">
    <citation type="submission" date="2019-08" db="EMBL/GenBank/DDBJ databases">
        <title>Limnoglobus roseus gen. nov., sp. nov., a novel freshwater planctomycete with a giant genome from the family Gemmataceae.</title>
        <authorList>
            <person name="Kulichevskaya I.S."/>
            <person name="Naumoff D.G."/>
            <person name="Miroshnikov K."/>
            <person name="Ivanova A."/>
            <person name="Philippov D.A."/>
            <person name="Hakobyan A."/>
            <person name="Rijpstra I.C."/>
            <person name="Sinninghe Damste J.S."/>
            <person name="Liesack W."/>
            <person name="Dedysh S.N."/>
        </authorList>
    </citation>
    <scope>NUCLEOTIDE SEQUENCE [LARGE SCALE GENOMIC DNA]</scope>
    <source>
        <strain evidence="3">PX52</strain>
    </source>
</reference>
<gene>
    <name evidence="2" type="ORF">PX52LOC_01946</name>
</gene>
<dbReference type="InterPro" id="IPR029044">
    <property type="entry name" value="Nucleotide-diphossugar_trans"/>
</dbReference>
<dbReference type="Pfam" id="PF00535">
    <property type="entry name" value="Glycos_transf_2"/>
    <property type="match status" value="1"/>
</dbReference>